<dbReference type="EMBL" id="JPMI01000056">
    <property type="protein sequence ID" value="KFA93353.1"/>
    <property type="molecule type" value="Genomic_DNA"/>
</dbReference>
<dbReference type="PROSITE" id="PS00061">
    <property type="entry name" value="ADH_SHORT"/>
    <property type="match status" value="1"/>
</dbReference>
<dbReference type="PANTHER" id="PTHR44196:SF3">
    <property type="entry name" value="SHORT CHAIN DEHYDROGENASE FAMILY PROTEIN"/>
    <property type="match status" value="1"/>
</dbReference>
<protein>
    <submittedName>
        <fullName evidence="5">Oxidoreductase</fullName>
    </submittedName>
</protein>
<feature type="domain" description="Ketoreductase" evidence="4">
    <location>
        <begin position="7"/>
        <end position="187"/>
    </location>
</feature>
<comment type="similarity">
    <text evidence="1 3">Belongs to the short-chain dehydrogenases/reductases (SDR) family.</text>
</comment>
<accession>A0A084SY18</accession>
<dbReference type="GO" id="GO:0016020">
    <property type="term" value="C:membrane"/>
    <property type="evidence" value="ECO:0007669"/>
    <property type="project" value="TreeGrafter"/>
</dbReference>
<dbReference type="PIRSF" id="PIRSF000126">
    <property type="entry name" value="11-beta-HSD1"/>
    <property type="match status" value="1"/>
</dbReference>
<dbReference type="PRINTS" id="PR00080">
    <property type="entry name" value="SDRFAMILY"/>
</dbReference>
<reference evidence="5 6" key="1">
    <citation type="submission" date="2014-07" db="EMBL/GenBank/DDBJ databases">
        <title>Draft Genome Sequence of Gephyronic Acid Producer, Cystobacter violaceus Strain Cb vi76.</title>
        <authorList>
            <person name="Stevens D.C."/>
            <person name="Young J."/>
            <person name="Carmichael R."/>
            <person name="Tan J."/>
            <person name="Taylor R.E."/>
        </authorList>
    </citation>
    <scope>NUCLEOTIDE SEQUENCE [LARGE SCALE GENOMIC DNA]</scope>
    <source>
        <strain evidence="5 6">Cb vi76</strain>
    </source>
</reference>
<dbReference type="InterPro" id="IPR020904">
    <property type="entry name" value="Sc_DH/Rdtase_CS"/>
</dbReference>
<dbReference type="AlphaFoldDB" id="A0A084SY18"/>
<evidence type="ECO:0000256" key="3">
    <source>
        <dbReference type="RuleBase" id="RU000363"/>
    </source>
</evidence>
<evidence type="ECO:0000313" key="5">
    <source>
        <dbReference type="EMBL" id="KFA93353.1"/>
    </source>
</evidence>
<comment type="caution">
    <text evidence="5">The sequence shown here is derived from an EMBL/GenBank/DDBJ whole genome shotgun (WGS) entry which is preliminary data.</text>
</comment>
<evidence type="ECO:0000256" key="2">
    <source>
        <dbReference type="ARBA" id="ARBA00023002"/>
    </source>
</evidence>
<dbReference type="InterPro" id="IPR057326">
    <property type="entry name" value="KR_dom"/>
</dbReference>
<evidence type="ECO:0000256" key="1">
    <source>
        <dbReference type="ARBA" id="ARBA00006484"/>
    </source>
</evidence>
<dbReference type="InterPro" id="IPR002347">
    <property type="entry name" value="SDR_fam"/>
</dbReference>
<proteinExistence type="inferred from homology"/>
<dbReference type="Proteomes" id="UP000028547">
    <property type="component" value="Unassembled WGS sequence"/>
</dbReference>
<dbReference type="GO" id="GO:0016491">
    <property type="term" value="F:oxidoreductase activity"/>
    <property type="evidence" value="ECO:0007669"/>
    <property type="project" value="UniProtKB-KW"/>
</dbReference>
<gene>
    <name evidence="5" type="ORF">Q664_09840</name>
</gene>
<dbReference type="SUPFAM" id="SSF51735">
    <property type="entry name" value="NAD(P)-binding Rossmann-fold domains"/>
    <property type="match status" value="1"/>
</dbReference>
<dbReference type="Gene3D" id="3.40.50.720">
    <property type="entry name" value="NAD(P)-binding Rossmann-like Domain"/>
    <property type="match status" value="1"/>
</dbReference>
<dbReference type="RefSeq" id="WP_043392527.1">
    <property type="nucleotide sequence ID" value="NZ_JPMI01000056.1"/>
</dbReference>
<sequence length="253" mass="27325">MAELSYRTALVTGASSGLGRGMALWFARRGVKVYAAARRRENLEALANEARAANASVEPVELDVADADNTLARIRELDAACGGLDLIIANAGFGQETSGKRIKWDTVKKVIDVNVTGAAATLSAVLPQMVERKRGHVVGVASLAAFRGLPRNAAYSASKAFLHTFMESLRVDLRGTGVNVTCLYPGFVKSEMTAQNKFQMPFLLETEEAVELMAKAIVRGDAQYAFPWQMASVMGLLKQLPNAIFDAAMRKAR</sequence>
<evidence type="ECO:0000259" key="4">
    <source>
        <dbReference type="SMART" id="SM00822"/>
    </source>
</evidence>
<dbReference type="Pfam" id="PF00106">
    <property type="entry name" value="adh_short"/>
    <property type="match status" value="1"/>
</dbReference>
<keyword evidence="2" id="KW-0560">Oxidoreductase</keyword>
<dbReference type="InterPro" id="IPR036291">
    <property type="entry name" value="NAD(P)-bd_dom_sf"/>
</dbReference>
<organism evidence="5 6">
    <name type="scientific">Archangium violaceum Cb vi76</name>
    <dbReference type="NCBI Taxonomy" id="1406225"/>
    <lineage>
        <taxon>Bacteria</taxon>
        <taxon>Pseudomonadati</taxon>
        <taxon>Myxococcota</taxon>
        <taxon>Myxococcia</taxon>
        <taxon>Myxococcales</taxon>
        <taxon>Cystobacterineae</taxon>
        <taxon>Archangiaceae</taxon>
        <taxon>Archangium</taxon>
    </lineage>
</organism>
<dbReference type="SMART" id="SM00822">
    <property type="entry name" value="PKS_KR"/>
    <property type="match status" value="1"/>
</dbReference>
<dbReference type="PANTHER" id="PTHR44196">
    <property type="entry name" value="DEHYDROGENASE/REDUCTASE SDR FAMILY MEMBER 7B"/>
    <property type="match status" value="1"/>
</dbReference>
<evidence type="ECO:0000313" key="6">
    <source>
        <dbReference type="Proteomes" id="UP000028547"/>
    </source>
</evidence>
<name>A0A084SY18_9BACT</name>
<dbReference type="PRINTS" id="PR00081">
    <property type="entry name" value="GDHRDH"/>
</dbReference>